<dbReference type="AlphaFoldDB" id="A0A3L6ZSD9"/>
<feature type="chain" id="PRO_5038478707" evidence="2">
    <location>
        <begin position="27"/>
        <end position="144"/>
    </location>
</feature>
<evidence type="ECO:0000313" key="5">
    <source>
        <dbReference type="Proteomes" id="UP000275395"/>
    </source>
</evidence>
<dbReference type="Proteomes" id="UP000275395">
    <property type="component" value="Unassembled WGS sequence"/>
</dbReference>
<organism evidence="4 5">
    <name type="scientific">Mycetocola reblochoni</name>
    <dbReference type="NCBI Taxonomy" id="331618"/>
    <lineage>
        <taxon>Bacteria</taxon>
        <taxon>Bacillati</taxon>
        <taxon>Actinomycetota</taxon>
        <taxon>Actinomycetes</taxon>
        <taxon>Micrococcales</taxon>
        <taxon>Microbacteriaceae</taxon>
        <taxon>Mycetocola</taxon>
    </lineage>
</organism>
<name>A0A3L6ZSD9_9MICO</name>
<keyword evidence="2" id="KW-0732">Signal</keyword>
<evidence type="ECO:0000256" key="2">
    <source>
        <dbReference type="SAM" id="SignalP"/>
    </source>
</evidence>
<reference evidence="4 5" key="1">
    <citation type="submission" date="2018-10" db="EMBL/GenBank/DDBJ databases">
        <authorList>
            <person name="Li J."/>
        </authorList>
    </citation>
    <scope>NUCLEOTIDE SEQUENCE [LARGE SCALE GENOMIC DNA]</scope>
    <source>
        <strain evidence="4 5">JCM 30549</strain>
    </source>
</reference>
<evidence type="ECO:0000259" key="3">
    <source>
        <dbReference type="Pfam" id="PF05305"/>
    </source>
</evidence>
<evidence type="ECO:0000313" key="4">
    <source>
        <dbReference type="EMBL" id="RLP70863.1"/>
    </source>
</evidence>
<feature type="region of interest" description="Disordered" evidence="1">
    <location>
        <begin position="42"/>
        <end position="65"/>
    </location>
</feature>
<feature type="domain" description="DUF732" evidence="3">
    <location>
        <begin position="86"/>
        <end position="141"/>
    </location>
</feature>
<dbReference type="Pfam" id="PF05305">
    <property type="entry name" value="DUF732"/>
    <property type="match status" value="1"/>
</dbReference>
<feature type="compositionally biased region" description="Low complexity" evidence="1">
    <location>
        <begin position="42"/>
        <end position="60"/>
    </location>
</feature>
<dbReference type="EMBL" id="RCUW01000001">
    <property type="protein sequence ID" value="RLP70863.1"/>
    <property type="molecule type" value="Genomic_DNA"/>
</dbReference>
<proteinExistence type="predicted"/>
<dbReference type="RefSeq" id="WP_121657416.1">
    <property type="nucleotide sequence ID" value="NZ_RCUW01000001.1"/>
</dbReference>
<protein>
    <submittedName>
        <fullName evidence="4">DUF732 domain-containing protein</fullName>
    </submittedName>
</protein>
<sequence length="144" mass="14852">MNKTAPTVTALAIAALLLTGCSSQSATNGSTAAAPEATAAAKAATATDADAATPKPAAEALSAEDAEFIEGARPQLERYSDYGDLPDAEAIELGHEACDQLEDGVARDDVKLLEESRDAESGVYPSSNVLRAWATEVYCPEFSS</sequence>
<accession>A0A3L6ZSD9</accession>
<evidence type="ECO:0000256" key="1">
    <source>
        <dbReference type="SAM" id="MobiDB-lite"/>
    </source>
</evidence>
<gene>
    <name evidence="4" type="ORF">D9V30_00040</name>
</gene>
<feature type="signal peptide" evidence="2">
    <location>
        <begin position="1"/>
        <end position="26"/>
    </location>
</feature>
<dbReference type="InterPro" id="IPR007969">
    <property type="entry name" value="DUF732"/>
</dbReference>
<dbReference type="PROSITE" id="PS51257">
    <property type="entry name" value="PROKAR_LIPOPROTEIN"/>
    <property type="match status" value="1"/>
</dbReference>
<comment type="caution">
    <text evidence="4">The sequence shown here is derived from an EMBL/GenBank/DDBJ whole genome shotgun (WGS) entry which is preliminary data.</text>
</comment>